<dbReference type="InterPro" id="IPR007867">
    <property type="entry name" value="GMC_OxRtase_C"/>
</dbReference>
<feature type="domain" description="Glucose-methanol-choline oxidoreductase N-terminal" evidence="7">
    <location>
        <begin position="118"/>
        <end position="141"/>
    </location>
</feature>
<feature type="chain" id="PRO_5034689624" evidence="6">
    <location>
        <begin position="22"/>
        <end position="711"/>
    </location>
</feature>
<dbReference type="InterPro" id="IPR012132">
    <property type="entry name" value="GMC_OxRdtase"/>
</dbReference>
<feature type="active site" description="Proton acceptor" evidence="2">
    <location>
        <position position="686"/>
    </location>
</feature>
<name>A0A8H4J1C3_9PEZI</name>
<feature type="domain" description="Glucose-methanol-choline oxidoreductase N-terminal" evidence="8">
    <location>
        <begin position="393"/>
        <end position="407"/>
    </location>
</feature>
<dbReference type="Gene3D" id="3.50.50.60">
    <property type="entry name" value="FAD/NAD(P)-binding domain"/>
    <property type="match status" value="3"/>
</dbReference>
<dbReference type="InterPro" id="IPR036188">
    <property type="entry name" value="FAD/NAD-bd_sf"/>
</dbReference>
<protein>
    <submittedName>
        <fullName evidence="9">Gmc oxidoreductase protein</fullName>
    </submittedName>
</protein>
<keyword evidence="4" id="KW-0285">Flavoprotein</keyword>
<evidence type="ECO:0000256" key="1">
    <source>
        <dbReference type="ARBA" id="ARBA00010790"/>
    </source>
</evidence>
<dbReference type="AlphaFoldDB" id="A0A8H4J1C3"/>
<keyword evidence="6" id="KW-0732">Signal</keyword>
<dbReference type="GO" id="GO:0016614">
    <property type="term" value="F:oxidoreductase activity, acting on CH-OH group of donors"/>
    <property type="evidence" value="ECO:0007669"/>
    <property type="project" value="InterPro"/>
</dbReference>
<gene>
    <name evidence="9" type="ORF">GTA08_BOTSDO13459</name>
</gene>
<feature type="signal peptide" evidence="6">
    <location>
        <begin position="1"/>
        <end position="21"/>
    </location>
</feature>
<dbReference type="SUPFAM" id="SSF51905">
    <property type="entry name" value="FAD/NAD(P)-binding domain"/>
    <property type="match status" value="1"/>
</dbReference>
<dbReference type="GO" id="GO:0044550">
    <property type="term" value="P:secondary metabolite biosynthetic process"/>
    <property type="evidence" value="ECO:0007669"/>
    <property type="project" value="TreeGrafter"/>
</dbReference>
<dbReference type="InterPro" id="IPR000172">
    <property type="entry name" value="GMC_OxRdtase_N"/>
</dbReference>
<evidence type="ECO:0000259" key="8">
    <source>
        <dbReference type="PROSITE" id="PS00624"/>
    </source>
</evidence>
<evidence type="ECO:0000256" key="2">
    <source>
        <dbReference type="PIRSR" id="PIRSR000137-1"/>
    </source>
</evidence>
<dbReference type="GO" id="GO:0050660">
    <property type="term" value="F:flavin adenine dinucleotide binding"/>
    <property type="evidence" value="ECO:0007669"/>
    <property type="project" value="InterPro"/>
</dbReference>
<feature type="binding site" evidence="3">
    <location>
        <position position="271"/>
    </location>
    <ligand>
        <name>FAD</name>
        <dbReference type="ChEBI" id="CHEBI:57692"/>
    </ligand>
</feature>
<proteinExistence type="inferred from homology"/>
<accession>A0A8H4J1C3</accession>
<feature type="region of interest" description="Disordered" evidence="5">
    <location>
        <begin position="340"/>
        <end position="359"/>
    </location>
</feature>
<evidence type="ECO:0000256" key="5">
    <source>
        <dbReference type="SAM" id="MobiDB-lite"/>
    </source>
</evidence>
<reference evidence="9" key="1">
    <citation type="submission" date="2020-04" db="EMBL/GenBank/DDBJ databases">
        <title>Genome Assembly and Annotation of Botryosphaeria dothidea sdau 11-99, a Latent Pathogen of Apple Fruit Ring Rot in China.</title>
        <authorList>
            <person name="Yu C."/>
            <person name="Diao Y."/>
            <person name="Lu Q."/>
            <person name="Zhao J."/>
            <person name="Cui S."/>
            <person name="Peng C."/>
            <person name="He B."/>
            <person name="Liu H."/>
        </authorList>
    </citation>
    <scope>NUCLEOTIDE SEQUENCE [LARGE SCALE GENOMIC DNA]</scope>
    <source>
        <strain evidence="9">Sdau11-99</strain>
    </source>
</reference>
<dbReference type="Pfam" id="PF00732">
    <property type="entry name" value="GMC_oxred_N"/>
    <property type="match status" value="2"/>
</dbReference>
<evidence type="ECO:0000256" key="3">
    <source>
        <dbReference type="PIRSR" id="PIRSR000137-2"/>
    </source>
</evidence>
<dbReference type="EMBL" id="WWBZ02000012">
    <property type="protein sequence ID" value="KAF4310996.1"/>
    <property type="molecule type" value="Genomic_DNA"/>
</dbReference>
<keyword evidence="10" id="KW-1185">Reference proteome</keyword>
<sequence>MPRSNLLSLSVLFSICNFACSRPINDTLLGEYDYIIVGGGPSGLTVANRLTEDSSVTVLVLEAGPVDQDEEWMRVPFFIGNDPDPPVDALSGHLDYDWNLGTEPQAYLDGKQRHYPLGRGLGGGTLVNGMLWNRGNVDDYNDWATLGNDGWSWEDMLPYFQKSESFSDTVTPDSAALTYGIGRDNSVHGTSGPVNVSFQAQFYTASANFYAGLKELGVADAGDTNVGLTAGASFLPLSIDPTSKTRSDARRSLFDPVSSRDNLYVSSGQFVTRLNLEGIDQPQAERTVSDSSVGQGSQPGLKLNTIINAFLDNINIFNIFPGNGLEDLFGLFSKARSVLPQGPAQAPPRQRKQKRAASSPLPSIRINGVECATDASSPRRNITARREVILAAGATHTPLILQLSGIGDSTFLSTLDITPAVDLPGVGNNYQDHFMVASNAPFQNGSYAAPKGYGADPAADDANRAAFWNDHAGPWTAGPPNGVAFPSLKSMSEANASAIAAAAGAQAGGMHLADGVDASVVAGWEAQRRLLVGALGNANRSQFEILNDNAGHFTYSVMKPFSRGQVRARSRDPFDVPVIDPRYGANPADLSFLAEALRFNHRLMATAGMRALQPDEQYPTPDVVADDAKLMELIKQAVFTEYHPSGTASMLPLDLGGVVDSRLKVYGAQNLRIVDSSVMPMIPAAHLQACVYAVAEKAADLIKEDNKNAKA</sequence>
<keyword evidence="3 4" id="KW-0274">FAD</keyword>
<evidence type="ECO:0000256" key="4">
    <source>
        <dbReference type="RuleBase" id="RU003968"/>
    </source>
</evidence>
<dbReference type="PANTHER" id="PTHR11552">
    <property type="entry name" value="GLUCOSE-METHANOL-CHOLINE GMC OXIDOREDUCTASE"/>
    <property type="match status" value="1"/>
</dbReference>
<dbReference type="SUPFAM" id="SSF54373">
    <property type="entry name" value="FAD-linked reductases, C-terminal domain"/>
    <property type="match status" value="1"/>
</dbReference>
<evidence type="ECO:0000313" key="9">
    <source>
        <dbReference type="EMBL" id="KAF4310996.1"/>
    </source>
</evidence>
<dbReference type="PIRSF" id="PIRSF000137">
    <property type="entry name" value="Alcohol_oxidase"/>
    <property type="match status" value="1"/>
</dbReference>
<feature type="active site" description="Proton donor" evidence="2">
    <location>
        <position position="643"/>
    </location>
</feature>
<organism evidence="9 10">
    <name type="scientific">Botryosphaeria dothidea</name>
    <dbReference type="NCBI Taxonomy" id="55169"/>
    <lineage>
        <taxon>Eukaryota</taxon>
        <taxon>Fungi</taxon>
        <taxon>Dikarya</taxon>
        <taxon>Ascomycota</taxon>
        <taxon>Pezizomycotina</taxon>
        <taxon>Dothideomycetes</taxon>
        <taxon>Dothideomycetes incertae sedis</taxon>
        <taxon>Botryosphaeriales</taxon>
        <taxon>Botryosphaeriaceae</taxon>
        <taxon>Botryosphaeria</taxon>
    </lineage>
</organism>
<evidence type="ECO:0000256" key="6">
    <source>
        <dbReference type="SAM" id="SignalP"/>
    </source>
</evidence>
<evidence type="ECO:0000259" key="7">
    <source>
        <dbReference type="PROSITE" id="PS00623"/>
    </source>
</evidence>
<dbReference type="PROSITE" id="PS00624">
    <property type="entry name" value="GMC_OXRED_2"/>
    <property type="match status" value="1"/>
</dbReference>
<comment type="caution">
    <text evidence="9">The sequence shown here is derived from an EMBL/GenBank/DDBJ whole genome shotgun (WGS) entry which is preliminary data.</text>
</comment>
<comment type="similarity">
    <text evidence="1 4">Belongs to the GMC oxidoreductase family.</text>
</comment>
<dbReference type="Pfam" id="PF05199">
    <property type="entry name" value="GMC_oxred_C"/>
    <property type="match status" value="1"/>
</dbReference>
<evidence type="ECO:0000313" key="10">
    <source>
        <dbReference type="Proteomes" id="UP000572817"/>
    </source>
</evidence>
<dbReference type="PROSITE" id="PS00623">
    <property type="entry name" value="GMC_OXRED_1"/>
    <property type="match status" value="1"/>
</dbReference>
<dbReference type="Proteomes" id="UP000572817">
    <property type="component" value="Unassembled WGS sequence"/>
</dbReference>
<comment type="cofactor">
    <cofactor evidence="3">
        <name>FAD</name>
        <dbReference type="ChEBI" id="CHEBI:57692"/>
    </cofactor>
</comment>
<dbReference type="PANTHER" id="PTHR11552:SF115">
    <property type="entry name" value="DEHYDROGENASE XPTC-RELATED"/>
    <property type="match status" value="1"/>
</dbReference>
<dbReference type="OrthoDB" id="269227at2759"/>